<keyword evidence="2" id="KW-0645">Protease</keyword>
<dbReference type="PANTHER" id="PTHR32282">
    <property type="entry name" value="BINDING PROTEIN TRANSPEPTIDASE, PUTATIVE-RELATED"/>
    <property type="match status" value="1"/>
</dbReference>
<keyword evidence="5" id="KW-0378">Hydrolase</keyword>
<evidence type="ECO:0000256" key="10">
    <source>
        <dbReference type="SAM" id="Phobius"/>
    </source>
</evidence>
<evidence type="ECO:0000313" key="13">
    <source>
        <dbReference type="EMBL" id="MDF3300921.1"/>
    </source>
</evidence>
<evidence type="ECO:0000259" key="12">
    <source>
        <dbReference type="Pfam" id="PF00912"/>
    </source>
</evidence>
<gene>
    <name evidence="13" type="ORF">P3H78_20295</name>
</gene>
<keyword evidence="1" id="KW-0121">Carboxypeptidase</keyword>
<dbReference type="SUPFAM" id="SSF53955">
    <property type="entry name" value="Lysozyme-like"/>
    <property type="match status" value="1"/>
</dbReference>
<feature type="transmembrane region" description="Helical" evidence="10">
    <location>
        <begin position="127"/>
        <end position="150"/>
    </location>
</feature>
<feature type="region of interest" description="Disordered" evidence="9">
    <location>
        <begin position="783"/>
        <end position="890"/>
    </location>
</feature>
<feature type="compositionally biased region" description="Gly residues" evidence="9">
    <location>
        <begin position="848"/>
        <end position="861"/>
    </location>
</feature>
<reference evidence="13 14" key="1">
    <citation type="submission" date="2023-03" db="EMBL/GenBank/DDBJ databases">
        <title>Draft genome sequence of Streptomyces sp. K1PA1 isolated from peat swamp forest in Thailand.</title>
        <authorList>
            <person name="Klaysubun C."/>
            <person name="Duangmal K."/>
        </authorList>
    </citation>
    <scope>NUCLEOTIDE SEQUENCE [LARGE SCALE GENOMIC DNA]</scope>
    <source>
        <strain evidence="13 14">K1PA1</strain>
    </source>
</reference>
<dbReference type="EMBL" id="JARJBB010000010">
    <property type="protein sequence ID" value="MDF3300921.1"/>
    <property type="molecule type" value="Genomic_DNA"/>
</dbReference>
<dbReference type="InterPro" id="IPR023346">
    <property type="entry name" value="Lysozyme-like_dom_sf"/>
</dbReference>
<accession>A0ABT6A9A1</accession>
<dbReference type="InterPro" id="IPR050396">
    <property type="entry name" value="Glycosyltr_51/Transpeptidase"/>
</dbReference>
<sequence length="890" mass="93965">MSEHRRKPPQSQEGGRAAARRGQPGPSSGRRAAPRGATGSPADSQGPGSHGSGSYGAPAEERPYGSRAEARRAAQRGGGRRRTADPAGPGGPGRGRQRPGPPSGRRFIDYPRAGKYGAARWLPSWKLVTGLFLGLIGGLVAVAGIGYALVAVPNVAQAAQAQNNVYFWNDGTEMVSTGGEANRQIVNLSKIPKAMQYAVVSQENKTFYSDSGVDPNGIARAVFNMATGGQTQGGSTITQQYVKNARLDDQSQTLTRKFKEIFISIKVGATVPKDKIMEGYLNSAYYGRGAYGIQAAARAYFYKDASKLNPGECAFLAATLKGATYYDPAGSTSLDPTATPQANRARALSQMQDTLDKMVKYGHLSAAERAHYTTLPDWKNPRPSGRLGGQIGYLVDLAKAYLINNTNITADDLTRGGYRITTTFDKHKVAALEKAVENVRKNNIKPGLRPKTDKFVQFGGASVDPKSGAIKAIYGGEDATKHFTDNADATGAQVGSTFKPFVLAAAMRDGVRDPHGDPVQAQDERTQVSPKSRFSGMNKLKVKDYDGSVWKNEKGEEWLQTNDGGESYGTAPGYMIDLREAMRESVNSAFVQLGMDVGLDKVKQAALDAGLKQNSLAGTSYPSFSIGISDPSAIRMAGAYSTFAASGQQNDPFSVTKVENKDGTVYQHKSQTKQGFTSKVADNVTDVLRTVVEKGTGTAAKLPGRQVAGKTGTTDGNKSAWFVGYTPQLSTAISMFRMDDDAANKARTFLEMYGTGGQEKIHGASFPAEIWHDYMYQALQGQPAEAFPPPQPIGEVVNAAPTPTPSPTPTQTQTASPTPTPTPSDTATSPSPQPTDTCGFFGCPNTGGQNGNGNGGTGGGPTPTPTITETTGNGGTTRGNGNGGFFGGGG</sequence>
<dbReference type="Proteomes" id="UP001221150">
    <property type="component" value="Unassembled WGS sequence"/>
</dbReference>
<feature type="region of interest" description="Disordered" evidence="9">
    <location>
        <begin position="512"/>
        <end position="532"/>
    </location>
</feature>
<keyword evidence="10" id="KW-1133">Transmembrane helix</keyword>
<evidence type="ECO:0000256" key="5">
    <source>
        <dbReference type="ARBA" id="ARBA00022801"/>
    </source>
</evidence>
<dbReference type="InterPro" id="IPR001264">
    <property type="entry name" value="Glyco_trans_51"/>
</dbReference>
<feature type="compositionally biased region" description="Low complexity" evidence="9">
    <location>
        <begin position="809"/>
        <end position="847"/>
    </location>
</feature>
<keyword evidence="3" id="KW-0328">Glycosyltransferase</keyword>
<feature type="domain" description="Penicillin-binding protein transpeptidase" evidence="11">
    <location>
        <begin position="565"/>
        <end position="735"/>
    </location>
</feature>
<name>A0ABT6A9A1_9ACTN</name>
<dbReference type="InterPro" id="IPR012338">
    <property type="entry name" value="Beta-lactam/transpept-like"/>
</dbReference>
<evidence type="ECO:0000256" key="4">
    <source>
        <dbReference type="ARBA" id="ARBA00022679"/>
    </source>
</evidence>
<dbReference type="Pfam" id="PF00912">
    <property type="entry name" value="Transgly"/>
    <property type="match status" value="1"/>
</dbReference>
<keyword evidence="14" id="KW-1185">Reference proteome</keyword>
<feature type="compositionally biased region" description="Basic and acidic residues" evidence="9">
    <location>
        <begin position="59"/>
        <end position="72"/>
    </location>
</feature>
<comment type="catalytic activity">
    <reaction evidence="7">
        <text>Preferential cleavage: (Ac)2-L-Lys-D-Ala-|-D-Ala. Also transpeptidation of peptidyl-alanyl moieties that are N-acyl substituents of D-alanine.</text>
        <dbReference type="EC" id="3.4.16.4"/>
    </reaction>
</comment>
<feature type="compositionally biased region" description="Low complexity" evidence="9">
    <location>
        <begin position="14"/>
        <end position="31"/>
    </location>
</feature>
<evidence type="ECO:0000259" key="11">
    <source>
        <dbReference type="Pfam" id="PF00905"/>
    </source>
</evidence>
<dbReference type="Pfam" id="PF00905">
    <property type="entry name" value="Transpeptidase"/>
    <property type="match status" value="1"/>
</dbReference>
<organism evidence="13 14">
    <name type="scientific">Streptomyces tropicalis</name>
    <dbReference type="NCBI Taxonomy" id="3034234"/>
    <lineage>
        <taxon>Bacteria</taxon>
        <taxon>Bacillati</taxon>
        <taxon>Actinomycetota</taxon>
        <taxon>Actinomycetes</taxon>
        <taxon>Kitasatosporales</taxon>
        <taxon>Streptomycetaceae</taxon>
        <taxon>Streptomyces</taxon>
    </lineage>
</organism>
<keyword evidence="6" id="KW-0511">Multifunctional enzyme</keyword>
<comment type="catalytic activity">
    <reaction evidence="8">
        <text>[GlcNAc-(1-&gt;4)-Mur2Ac(oyl-L-Ala-gamma-D-Glu-L-Lys-D-Ala-D-Ala)](n)-di-trans,octa-cis-undecaprenyl diphosphate + beta-D-GlcNAc-(1-&gt;4)-Mur2Ac(oyl-L-Ala-gamma-D-Glu-L-Lys-D-Ala-D-Ala)-di-trans,octa-cis-undecaprenyl diphosphate = [GlcNAc-(1-&gt;4)-Mur2Ac(oyl-L-Ala-gamma-D-Glu-L-Lys-D-Ala-D-Ala)](n+1)-di-trans,octa-cis-undecaprenyl diphosphate + di-trans,octa-cis-undecaprenyl diphosphate + H(+)</text>
        <dbReference type="Rhea" id="RHEA:23708"/>
        <dbReference type="Rhea" id="RHEA-COMP:9602"/>
        <dbReference type="Rhea" id="RHEA-COMP:9603"/>
        <dbReference type="ChEBI" id="CHEBI:15378"/>
        <dbReference type="ChEBI" id="CHEBI:58405"/>
        <dbReference type="ChEBI" id="CHEBI:60033"/>
        <dbReference type="ChEBI" id="CHEBI:78435"/>
        <dbReference type="EC" id="2.4.99.28"/>
    </reaction>
</comment>
<comment type="caution">
    <text evidence="13">The sequence shown here is derived from an EMBL/GenBank/DDBJ whole genome shotgun (WGS) entry which is preliminary data.</text>
</comment>
<evidence type="ECO:0000256" key="8">
    <source>
        <dbReference type="ARBA" id="ARBA00049902"/>
    </source>
</evidence>
<evidence type="ECO:0000256" key="6">
    <source>
        <dbReference type="ARBA" id="ARBA00023268"/>
    </source>
</evidence>
<proteinExistence type="predicted"/>
<keyword evidence="4" id="KW-0808">Transferase</keyword>
<feature type="region of interest" description="Disordered" evidence="9">
    <location>
        <begin position="1"/>
        <end position="109"/>
    </location>
</feature>
<evidence type="ECO:0000256" key="2">
    <source>
        <dbReference type="ARBA" id="ARBA00022670"/>
    </source>
</evidence>
<evidence type="ECO:0000256" key="9">
    <source>
        <dbReference type="SAM" id="MobiDB-lite"/>
    </source>
</evidence>
<feature type="domain" description="Glycosyl transferase family 51" evidence="12">
    <location>
        <begin position="174"/>
        <end position="337"/>
    </location>
</feature>
<evidence type="ECO:0000313" key="14">
    <source>
        <dbReference type="Proteomes" id="UP001221150"/>
    </source>
</evidence>
<keyword evidence="10" id="KW-0472">Membrane</keyword>
<evidence type="ECO:0000256" key="3">
    <source>
        <dbReference type="ARBA" id="ARBA00022676"/>
    </source>
</evidence>
<keyword evidence="10" id="KW-0812">Transmembrane</keyword>
<dbReference type="SUPFAM" id="SSF56601">
    <property type="entry name" value="beta-lactamase/transpeptidase-like"/>
    <property type="match status" value="1"/>
</dbReference>
<dbReference type="PANTHER" id="PTHR32282:SF34">
    <property type="entry name" value="PENICILLIN-BINDING PROTEIN 1A"/>
    <property type="match status" value="1"/>
</dbReference>
<dbReference type="Gene3D" id="3.40.710.10">
    <property type="entry name" value="DD-peptidase/beta-lactamase superfamily"/>
    <property type="match status" value="1"/>
</dbReference>
<feature type="compositionally biased region" description="Basic and acidic residues" evidence="9">
    <location>
        <begin position="512"/>
        <end position="526"/>
    </location>
</feature>
<evidence type="ECO:0000256" key="1">
    <source>
        <dbReference type="ARBA" id="ARBA00022645"/>
    </source>
</evidence>
<protein>
    <submittedName>
        <fullName evidence="13">Transglycosylase domain-containing protein</fullName>
    </submittedName>
</protein>
<dbReference type="InterPro" id="IPR001460">
    <property type="entry name" value="PCN-bd_Tpept"/>
</dbReference>
<feature type="compositionally biased region" description="Gly residues" evidence="9">
    <location>
        <begin position="872"/>
        <end position="890"/>
    </location>
</feature>
<dbReference type="InterPro" id="IPR036950">
    <property type="entry name" value="PBP_transglycosylase"/>
</dbReference>
<dbReference type="RefSeq" id="WP_276110484.1">
    <property type="nucleotide sequence ID" value="NZ_JARJBB010000010.1"/>
</dbReference>
<dbReference type="Gene3D" id="1.10.3810.10">
    <property type="entry name" value="Biosynthetic peptidoglycan transglycosylase-like"/>
    <property type="match status" value="1"/>
</dbReference>
<evidence type="ECO:0000256" key="7">
    <source>
        <dbReference type="ARBA" id="ARBA00034000"/>
    </source>
</evidence>